<comment type="caution">
    <text evidence="1">The sequence shown here is derived from an EMBL/GenBank/DDBJ whole genome shotgun (WGS) entry which is preliminary data.</text>
</comment>
<dbReference type="AlphaFoldDB" id="A0AA45WM81"/>
<sequence>MKTFDELAQELKPADPDVSAAWELVLIGLQIRMISERELQDTLDGLKQNVGKGFNEIDFDPHFPDGELRVSLLDYEEVFCSKKRFIEHLQMVLERYK</sequence>
<protein>
    <submittedName>
        <fullName evidence="1">Uncharacterized protein</fullName>
    </submittedName>
</protein>
<accession>A0AA45WM81</accession>
<gene>
    <name evidence="1" type="ORF">SAMN06265361_102453</name>
</gene>
<name>A0AA45WM81_9BACL</name>
<dbReference type="Proteomes" id="UP001157946">
    <property type="component" value="Unassembled WGS sequence"/>
</dbReference>
<keyword evidence="2" id="KW-1185">Reference proteome</keyword>
<evidence type="ECO:0000313" key="2">
    <source>
        <dbReference type="Proteomes" id="UP001157946"/>
    </source>
</evidence>
<evidence type="ECO:0000313" key="1">
    <source>
        <dbReference type="EMBL" id="SMP13271.1"/>
    </source>
</evidence>
<reference evidence="1" key="1">
    <citation type="submission" date="2017-05" db="EMBL/GenBank/DDBJ databases">
        <authorList>
            <person name="Varghese N."/>
            <person name="Submissions S."/>
        </authorList>
    </citation>
    <scope>NUCLEOTIDE SEQUENCE</scope>
    <source>
        <strain evidence="1">DSM 45262</strain>
    </source>
</reference>
<proteinExistence type="predicted"/>
<organism evidence="1 2">
    <name type="scientific">Laceyella tengchongensis</name>
    <dbReference type="NCBI Taxonomy" id="574699"/>
    <lineage>
        <taxon>Bacteria</taxon>
        <taxon>Bacillati</taxon>
        <taxon>Bacillota</taxon>
        <taxon>Bacilli</taxon>
        <taxon>Bacillales</taxon>
        <taxon>Thermoactinomycetaceae</taxon>
        <taxon>Laceyella</taxon>
    </lineage>
</organism>
<dbReference type="EMBL" id="FXTU01000002">
    <property type="protein sequence ID" value="SMP13271.1"/>
    <property type="molecule type" value="Genomic_DNA"/>
</dbReference>
<dbReference type="RefSeq" id="WP_102993043.1">
    <property type="nucleotide sequence ID" value="NZ_FXTU01000002.1"/>
</dbReference>